<protein>
    <recommendedName>
        <fullName evidence="6">Rifampicin phosphotransferase</fullName>
        <ecNumber evidence="5">2.7.9.6</ecNumber>
    </recommendedName>
    <alternativeName>
        <fullName evidence="7">Rifampin phosphotransferase</fullName>
    </alternativeName>
</protein>
<feature type="domain" description="PEP-utilising enzyme mobile" evidence="8">
    <location>
        <begin position="789"/>
        <end position="859"/>
    </location>
</feature>
<dbReference type="GO" id="GO:0005524">
    <property type="term" value="F:ATP binding"/>
    <property type="evidence" value="ECO:0007669"/>
    <property type="project" value="UniProtKB-KW"/>
</dbReference>
<dbReference type="SUPFAM" id="SSF52009">
    <property type="entry name" value="Phosphohistidine domain"/>
    <property type="match status" value="1"/>
</dbReference>
<dbReference type="AlphaFoldDB" id="A0A8J3V8W9"/>
<evidence type="ECO:0000259" key="8">
    <source>
        <dbReference type="Pfam" id="PF00391"/>
    </source>
</evidence>
<feature type="domain" description="Pyruvate phosphate dikinase AMP/ATP-binding" evidence="9">
    <location>
        <begin position="18"/>
        <end position="315"/>
    </location>
</feature>
<dbReference type="InterPro" id="IPR008279">
    <property type="entry name" value="PEP-util_enz_mobile_dom"/>
</dbReference>
<comment type="similarity">
    <text evidence="4">Belongs to the rifampicin phosphotransferase family.</text>
</comment>
<dbReference type="EC" id="2.7.9.6" evidence="5"/>
<dbReference type="RefSeq" id="WP_203886313.1">
    <property type="nucleotide sequence ID" value="NZ_BAABHH010000002.1"/>
</dbReference>
<dbReference type="InterPro" id="IPR013815">
    <property type="entry name" value="ATP_grasp_subdomain_1"/>
</dbReference>
<dbReference type="PANTHER" id="PTHR43615:SF1">
    <property type="entry name" value="PPDK_N DOMAIN-CONTAINING PROTEIN"/>
    <property type="match status" value="1"/>
</dbReference>
<evidence type="ECO:0000256" key="7">
    <source>
        <dbReference type="ARBA" id="ARBA00076136"/>
    </source>
</evidence>
<dbReference type="NCBIfam" id="NF004879">
    <property type="entry name" value="PRK06241.1-4"/>
    <property type="match status" value="1"/>
</dbReference>
<dbReference type="Gene3D" id="3.30.470.20">
    <property type="entry name" value="ATP-grasp fold, B domain"/>
    <property type="match status" value="1"/>
</dbReference>
<dbReference type="FunFam" id="3.30.1490.20:FF:000010">
    <property type="entry name" value="Phosphoenolpyruvate synthase"/>
    <property type="match status" value="1"/>
</dbReference>
<name>A0A8J3V8W9_9ACTN</name>
<dbReference type="NCBIfam" id="NF004877">
    <property type="entry name" value="PRK06241.1-2"/>
    <property type="match status" value="1"/>
</dbReference>
<dbReference type="Gene3D" id="3.30.1490.20">
    <property type="entry name" value="ATP-grasp fold, A domain"/>
    <property type="match status" value="1"/>
</dbReference>
<dbReference type="FunFam" id="3.50.30.10:FF:000007">
    <property type="entry name" value="Phosphoenolpyruvate synthase"/>
    <property type="match status" value="1"/>
</dbReference>
<sequence length="866" mass="94653">MIEQYVLDLQEIDETQVAVVGGKAAHLGGLSRIEGIRVPAGFCVTTAAFRRIMAEAPSIGDRLDQLSRLNPDDREAIRTLSAEIRLSIEGIAIPGDPAAAITRALARFGEQAAYAVRSSATAEDMPTASFAGQQDTYLNVVGPAAVLQHVSRCWASLFTERAVTYRLRNGIDHRTVHMAVVVQQMVFPDAAGILFTADPVTGNRKVATVDAGFGLGEALVSGLVNPDVFKVRDGEVVAAAVAAKQRAVHALPAGGTQEVAIDPRRQEQPALTDAQVVRLVQLGRRIEAHFGRPQDIEWCLVDDDFQIVQSRPITTLFPIPAAGDRDDHIYLSVGHQQMMTDPMKPLGLSMWRLTAMAPMLEAGGRLFVDATRRLASPASRAGFLEMVGRSDPLTRDALETVLDRHDFVPTLPEAGPGGPPAGGASAPIETDPAIVTELVERSQASIAALRRDIRTKTGPALFDFLLEAFQEHKRVLGDPLNMQAIMAGMEATWWLNDRLQEWLGEKNAADTLTLSAPGNVTSEMGLALLDVADAIRPHPEVVAFLQGVEDDGFLDELPKFAGGTEARDAIEAYLDRYGMRCVGEIDITRPRWSERPTTLVPVILDNVRNFEPGAAKRRFEQGRQEAQKKAQQVLERLRALPDGEQKADETKRMIDRVRTFIGYREYPKYGIVSRYFVYKQALLEEAERLVQADVLPEKEDVFYLTFQEFHDVVRSNRVDDELIRQRKDAFRSYHALTPPRVLTSDGEAIAGAYRRDDVPTGALIGLPVSAGTVEGRARVILDMAQADLEPGDILVTAHTDPSWTPLFVAVAGLVTEVGGLMTHGAVIAREYGLPAVVSVVDATRLIPDGQRIRVHGGDGYVEILPD</sequence>
<dbReference type="Proteomes" id="UP000630097">
    <property type="component" value="Unassembled WGS sequence"/>
</dbReference>
<dbReference type="Gene3D" id="3.50.30.10">
    <property type="entry name" value="Phosphohistidine domain"/>
    <property type="match status" value="1"/>
</dbReference>
<reference evidence="10 11" key="1">
    <citation type="submission" date="2021-01" db="EMBL/GenBank/DDBJ databases">
        <title>Whole genome shotgun sequence of Planotetraspora kaengkrachanensis NBRC 104272.</title>
        <authorList>
            <person name="Komaki H."/>
            <person name="Tamura T."/>
        </authorList>
    </citation>
    <scope>NUCLEOTIDE SEQUENCE [LARGE SCALE GENOMIC DNA]</scope>
    <source>
        <strain evidence="10 11">NBRC 104272</strain>
    </source>
</reference>
<keyword evidence="11" id="KW-1185">Reference proteome</keyword>
<comment type="caution">
    <text evidence="10">The sequence shown here is derived from an EMBL/GenBank/DDBJ whole genome shotgun (WGS) entry which is preliminary data.</text>
</comment>
<dbReference type="PANTHER" id="PTHR43615">
    <property type="entry name" value="PHOSPHOENOLPYRUVATE SYNTHASE-RELATED"/>
    <property type="match status" value="1"/>
</dbReference>
<organism evidence="10 11">
    <name type="scientific">Planotetraspora kaengkrachanensis</name>
    <dbReference type="NCBI Taxonomy" id="575193"/>
    <lineage>
        <taxon>Bacteria</taxon>
        <taxon>Bacillati</taxon>
        <taxon>Actinomycetota</taxon>
        <taxon>Actinomycetes</taxon>
        <taxon>Streptosporangiales</taxon>
        <taxon>Streptosporangiaceae</taxon>
        <taxon>Planotetraspora</taxon>
    </lineage>
</organism>
<evidence type="ECO:0000256" key="2">
    <source>
        <dbReference type="ARBA" id="ARBA00022840"/>
    </source>
</evidence>
<evidence type="ECO:0000256" key="5">
    <source>
        <dbReference type="ARBA" id="ARBA00066332"/>
    </source>
</evidence>
<evidence type="ECO:0000259" key="9">
    <source>
        <dbReference type="Pfam" id="PF01326"/>
    </source>
</evidence>
<keyword evidence="1" id="KW-0547">Nucleotide-binding</keyword>
<dbReference type="Pfam" id="PF01326">
    <property type="entry name" value="PPDK_N"/>
    <property type="match status" value="1"/>
</dbReference>
<evidence type="ECO:0000256" key="4">
    <source>
        <dbReference type="ARBA" id="ARBA00061332"/>
    </source>
</evidence>
<accession>A0A8J3V8W9</accession>
<evidence type="ECO:0000256" key="1">
    <source>
        <dbReference type="ARBA" id="ARBA00022741"/>
    </source>
</evidence>
<evidence type="ECO:0000313" key="10">
    <source>
        <dbReference type="EMBL" id="GIG82990.1"/>
    </source>
</evidence>
<keyword evidence="2" id="KW-0067">ATP-binding</keyword>
<dbReference type="Pfam" id="PF00391">
    <property type="entry name" value="PEP-utilizers"/>
    <property type="match status" value="1"/>
</dbReference>
<evidence type="ECO:0000256" key="6">
    <source>
        <dbReference type="ARBA" id="ARBA00074400"/>
    </source>
</evidence>
<dbReference type="SUPFAM" id="SSF56059">
    <property type="entry name" value="Glutathione synthetase ATP-binding domain-like"/>
    <property type="match status" value="1"/>
</dbReference>
<gene>
    <name evidence="10" type="primary">pps</name>
    <name evidence="10" type="ORF">Pka01_61170</name>
</gene>
<comment type="catalytic activity">
    <reaction evidence="3">
        <text>rifampicin + ATP + H2O = 21-phosphorifampicin + AMP + phosphate + 2 H(+)</text>
        <dbReference type="Rhea" id="RHEA:56304"/>
        <dbReference type="ChEBI" id="CHEBI:15377"/>
        <dbReference type="ChEBI" id="CHEBI:15378"/>
        <dbReference type="ChEBI" id="CHEBI:30616"/>
        <dbReference type="ChEBI" id="CHEBI:43474"/>
        <dbReference type="ChEBI" id="CHEBI:71365"/>
        <dbReference type="ChEBI" id="CHEBI:140195"/>
        <dbReference type="ChEBI" id="CHEBI:456215"/>
        <dbReference type="EC" id="2.7.9.6"/>
    </reaction>
    <physiologicalReaction direction="left-to-right" evidence="3">
        <dbReference type="Rhea" id="RHEA:56305"/>
    </physiologicalReaction>
</comment>
<dbReference type="NCBIfam" id="NF041857">
    <property type="entry name" value="RIF_Ptrans_rph"/>
    <property type="match status" value="1"/>
</dbReference>
<proteinExistence type="inferred from homology"/>
<dbReference type="InterPro" id="IPR051549">
    <property type="entry name" value="PEP_Utilizing_Enz"/>
</dbReference>
<dbReference type="EMBL" id="BONV01000035">
    <property type="protein sequence ID" value="GIG82990.1"/>
    <property type="molecule type" value="Genomic_DNA"/>
</dbReference>
<dbReference type="InterPro" id="IPR002192">
    <property type="entry name" value="PPDK_AMP/ATP-bd"/>
</dbReference>
<evidence type="ECO:0000313" key="11">
    <source>
        <dbReference type="Proteomes" id="UP000630097"/>
    </source>
</evidence>
<dbReference type="GO" id="GO:0016301">
    <property type="term" value="F:kinase activity"/>
    <property type="evidence" value="ECO:0007669"/>
    <property type="project" value="InterPro"/>
</dbReference>
<evidence type="ECO:0000256" key="3">
    <source>
        <dbReference type="ARBA" id="ARBA00051922"/>
    </source>
</evidence>
<dbReference type="InterPro" id="IPR036637">
    <property type="entry name" value="Phosphohistidine_dom_sf"/>
</dbReference>